<proteinExistence type="inferred from homology"/>
<comment type="function">
    <text evidence="9 10">Fluoride-specific ion channel. Important for reducing fluoride concentration in the cell, thus reducing its toxicity.</text>
</comment>
<keyword evidence="10" id="KW-0479">Metal-binding</keyword>
<accession>A0A3D9UWY1</accession>
<comment type="subcellular location">
    <subcellularLocation>
        <location evidence="1 10">Cell membrane</location>
        <topology evidence="1 10">Multi-pass membrane protein</topology>
    </subcellularLocation>
</comment>
<dbReference type="EMBL" id="QTUA01000001">
    <property type="protein sequence ID" value="REF29301.1"/>
    <property type="molecule type" value="Genomic_DNA"/>
</dbReference>
<evidence type="ECO:0000256" key="10">
    <source>
        <dbReference type="HAMAP-Rule" id="MF_00454"/>
    </source>
</evidence>
<dbReference type="InterPro" id="IPR003691">
    <property type="entry name" value="FluC"/>
</dbReference>
<evidence type="ECO:0000256" key="8">
    <source>
        <dbReference type="ARBA" id="ARBA00035585"/>
    </source>
</evidence>
<evidence type="ECO:0000256" key="5">
    <source>
        <dbReference type="ARBA" id="ARBA00023136"/>
    </source>
</evidence>
<dbReference type="Pfam" id="PF02537">
    <property type="entry name" value="CRCB"/>
    <property type="match status" value="1"/>
</dbReference>
<evidence type="ECO:0000256" key="9">
    <source>
        <dbReference type="ARBA" id="ARBA00049940"/>
    </source>
</evidence>
<dbReference type="PANTHER" id="PTHR28259:SF1">
    <property type="entry name" value="FLUORIDE EXPORT PROTEIN 1-RELATED"/>
    <property type="match status" value="1"/>
</dbReference>
<keyword evidence="2 10" id="KW-1003">Cell membrane</keyword>
<dbReference type="Proteomes" id="UP000256253">
    <property type="component" value="Unassembled WGS sequence"/>
</dbReference>
<dbReference type="GO" id="GO:0046872">
    <property type="term" value="F:metal ion binding"/>
    <property type="evidence" value="ECO:0007669"/>
    <property type="project" value="UniProtKB-KW"/>
</dbReference>
<protein>
    <recommendedName>
        <fullName evidence="10">Fluoride-specific ion channel FluC</fullName>
    </recommendedName>
</protein>
<dbReference type="AlphaFoldDB" id="A0A3D9UWY1"/>
<organism evidence="11 12">
    <name type="scientific">Calidifontibacter indicus</name>
    <dbReference type="NCBI Taxonomy" id="419650"/>
    <lineage>
        <taxon>Bacteria</taxon>
        <taxon>Bacillati</taxon>
        <taxon>Actinomycetota</taxon>
        <taxon>Actinomycetes</taxon>
        <taxon>Micrococcales</taxon>
        <taxon>Dermacoccaceae</taxon>
        <taxon>Calidifontibacter</taxon>
    </lineage>
</organism>
<keyword evidence="4 10" id="KW-1133">Transmembrane helix</keyword>
<evidence type="ECO:0000313" key="12">
    <source>
        <dbReference type="Proteomes" id="UP000256253"/>
    </source>
</evidence>
<dbReference type="GO" id="GO:0005886">
    <property type="term" value="C:plasma membrane"/>
    <property type="evidence" value="ECO:0007669"/>
    <property type="project" value="UniProtKB-SubCell"/>
</dbReference>
<keyword evidence="10" id="KW-0813">Transport</keyword>
<evidence type="ECO:0000256" key="4">
    <source>
        <dbReference type="ARBA" id="ARBA00022989"/>
    </source>
</evidence>
<comment type="caution">
    <text evidence="11">The sequence shown here is derived from an EMBL/GenBank/DDBJ whole genome shotgun (WGS) entry which is preliminary data.</text>
</comment>
<evidence type="ECO:0000256" key="6">
    <source>
        <dbReference type="ARBA" id="ARBA00023303"/>
    </source>
</evidence>
<dbReference type="HAMAP" id="MF_00454">
    <property type="entry name" value="FluC"/>
    <property type="match status" value="1"/>
</dbReference>
<keyword evidence="5 10" id="KW-0472">Membrane</keyword>
<keyword evidence="6 10" id="KW-0407">Ion channel</keyword>
<evidence type="ECO:0000313" key="11">
    <source>
        <dbReference type="EMBL" id="REF29301.1"/>
    </source>
</evidence>
<gene>
    <name evidence="10" type="primary">fluC</name>
    <name evidence="10" type="synonym">crcB</name>
    <name evidence="11" type="ORF">DFJ65_0235</name>
</gene>
<dbReference type="PANTHER" id="PTHR28259">
    <property type="entry name" value="FLUORIDE EXPORT PROTEIN 1-RELATED"/>
    <property type="match status" value="1"/>
</dbReference>
<dbReference type="GO" id="GO:0140114">
    <property type="term" value="P:cellular detoxification of fluoride"/>
    <property type="evidence" value="ECO:0007669"/>
    <property type="project" value="UniProtKB-UniRule"/>
</dbReference>
<feature type="transmembrane region" description="Helical" evidence="10">
    <location>
        <begin position="62"/>
        <end position="86"/>
    </location>
</feature>
<keyword evidence="12" id="KW-1185">Reference proteome</keyword>
<feature type="binding site" evidence="10">
    <location>
        <position position="69"/>
    </location>
    <ligand>
        <name>Na(+)</name>
        <dbReference type="ChEBI" id="CHEBI:29101"/>
        <note>structural</note>
    </ligand>
</feature>
<keyword evidence="10" id="KW-0406">Ion transport</keyword>
<dbReference type="GO" id="GO:0062054">
    <property type="term" value="F:fluoride channel activity"/>
    <property type="evidence" value="ECO:0007669"/>
    <property type="project" value="UniProtKB-UniRule"/>
</dbReference>
<name>A0A3D9UWY1_9MICO</name>
<keyword evidence="10" id="KW-0915">Sodium</keyword>
<comment type="similarity">
    <text evidence="7 10">Belongs to the fluoride channel Fluc/FEX (TC 1.A.43) family.</text>
</comment>
<dbReference type="RefSeq" id="WP_211308328.1">
    <property type="nucleotide sequence ID" value="NZ_QTUA01000001.1"/>
</dbReference>
<keyword evidence="3 10" id="KW-0812">Transmembrane</keyword>
<feature type="transmembrane region" description="Helical" evidence="10">
    <location>
        <begin position="31"/>
        <end position="50"/>
    </location>
</feature>
<comment type="catalytic activity">
    <reaction evidence="8">
        <text>fluoride(in) = fluoride(out)</text>
        <dbReference type="Rhea" id="RHEA:76159"/>
        <dbReference type="ChEBI" id="CHEBI:17051"/>
    </reaction>
    <physiologicalReaction direction="left-to-right" evidence="8">
        <dbReference type="Rhea" id="RHEA:76160"/>
    </physiologicalReaction>
</comment>
<sequence length="121" mass="12416">MMLWIALAGGVGAATRFLLDSWIVTRVRHRVPLGTIVINLVGSFVLGLLVGHFGHASELTKVVGTGAMGGFTTFSTACVESARLLLDPKAPRNGHLVGVLHGVGMLVGAVLLAALGYAVGA</sequence>
<evidence type="ECO:0000256" key="3">
    <source>
        <dbReference type="ARBA" id="ARBA00022692"/>
    </source>
</evidence>
<evidence type="ECO:0000256" key="1">
    <source>
        <dbReference type="ARBA" id="ARBA00004651"/>
    </source>
</evidence>
<feature type="transmembrane region" description="Helical" evidence="10">
    <location>
        <begin position="98"/>
        <end position="119"/>
    </location>
</feature>
<comment type="activity regulation">
    <text evidence="10">Na(+) is not transported, but it plays an essential structural role and its presence is essential for fluoride channel function.</text>
</comment>
<feature type="binding site" evidence="10">
    <location>
        <position position="72"/>
    </location>
    <ligand>
        <name>Na(+)</name>
        <dbReference type="ChEBI" id="CHEBI:29101"/>
        <note>structural</note>
    </ligand>
</feature>
<evidence type="ECO:0000256" key="7">
    <source>
        <dbReference type="ARBA" id="ARBA00035120"/>
    </source>
</evidence>
<reference evidence="11 12" key="1">
    <citation type="submission" date="2018-08" db="EMBL/GenBank/DDBJ databases">
        <title>Sequencing the genomes of 1000 actinobacteria strains.</title>
        <authorList>
            <person name="Klenk H.-P."/>
        </authorList>
    </citation>
    <scope>NUCLEOTIDE SEQUENCE [LARGE SCALE GENOMIC DNA]</scope>
    <source>
        <strain evidence="11 12">DSM 22967</strain>
    </source>
</reference>
<evidence type="ECO:0000256" key="2">
    <source>
        <dbReference type="ARBA" id="ARBA00022475"/>
    </source>
</evidence>